<dbReference type="InterPro" id="IPR045975">
    <property type="entry name" value="DUF5931"/>
</dbReference>
<organism evidence="3">
    <name type="scientific">uncultured Mycobacteriales bacterium</name>
    <dbReference type="NCBI Taxonomy" id="581187"/>
    <lineage>
        <taxon>Bacteria</taxon>
        <taxon>Bacillati</taxon>
        <taxon>Actinomycetota</taxon>
        <taxon>Actinomycetes</taxon>
        <taxon>Mycobacteriales</taxon>
        <taxon>environmental samples</taxon>
    </lineage>
</organism>
<keyword evidence="1" id="KW-0812">Transmembrane</keyword>
<accession>A0A6J4IW25</accession>
<feature type="transmembrane region" description="Helical" evidence="1">
    <location>
        <begin position="20"/>
        <end position="38"/>
    </location>
</feature>
<name>A0A6J4IW25_9ACTN</name>
<feature type="non-terminal residue" evidence="3">
    <location>
        <position position="273"/>
    </location>
</feature>
<sequence>MTAGPPAPGGIRTQLWRGVVAYRVAALGYATVLTLGVRDGFRHPAAALAVLGIAAGWTVLVTVANSRDAGRVWPVVLADHAVCAALTLASVPVQGEARIDAGAPTLTTAWAAAPALGSALLGGPWGGLAGALVQGAVSVAVRGELTVSTVGNVVLLLLAGGVGGYVARLAVASERRLAEAVRLAAATRERERLARTIHDGVLQVLALVGRRGAERDPAALARLAAEQEAALRTLITTPPPDLPADPGSAGWGAGGAPGGLVDLRAALAGRRSA</sequence>
<keyword evidence="1" id="KW-1133">Transmembrane helix</keyword>
<evidence type="ECO:0000256" key="1">
    <source>
        <dbReference type="SAM" id="Phobius"/>
    </source>
</evidence>
<keyword evidence="1" id="KW-0472">Membrane</keyword>
<feature type="transmembrane region" description="Helical" evidence="1">
    <location>
        <begin position="45"/>
        <end position="66"/>
    </location>
</feature>
<gene>
    <name evidence="3" type="ORF">AVDCRST_MAG41-2506</name>
</gene>
<dbReference type="EMBL" id="CADCTP010000233">
    <property type="protein sequence ID" value="CAA9263723.1"/>
    <property type="molecule type" value="Genomic_DNA"/>
</dbReference>
<feature type="transmembrane region" description="Helical" evidence="1">
    <location>
        <begin position="145"/>
        <end position="167"/>
    </location>
</feature>
<feature type="transmembrane region" description="Helical" evidence="1">
    <location>
        <begin position="105"/>
        <end position="125"/>
    </location>
</feature>
<reference evidence="3" key="1">
    <citation type="submission" date="2020-02" db="EMBL/GenBank/DDBJ databases">
        <authorList>
            <person name="Meier V. D."/>
        </authorList>
    </citation>
    <scope>NUCLEOTIDE SEQUENCE</scope>
    <source>
        <strain evidence="3">AVDCRST_MAG41</strain>
    </source>
</reference>
<feature type="domain" description="DUF5931" evidence="2">
    <location>
        <begin position="13"/>
        <end position="178"/>
    </location>
</feature>
<proteinExistence type="predicted"/>
<dbReference type="Pfam" id="PF19354">
    <property type="entry name" value="DUF5931"/>
    <property type="match status" value="1"/>
</dbReference>
<evidence type="ECO:0000259" key="2">
    <source>
        <dbReference type="Pfam" id="PF19354"/>
    </source>
</evidence>
<dbReference type="AlphaFoldDB" id="A0A6J4IW25"/>
<evidence type="ECO:0000313" key="3">
    <source>
        <dbReference type="EMBL" id="CAA9263723.1"/>
    </source>
</evidence>
<protein>
    <recommendedName>
        <fullName evidence="2">DUF5931 domain-containing protein</fullName>
    </recommendedName>
</protein>